<protein>
    <submittedName>
        <fullName evidence="1">Uncharacterized protein</fullName>
    </submittedName>
</protein>
<reference evidence="1 2" key="1">
    <citation type="journal article" date="2016" name="Mol. Biol. Evol.">
        <title>Comparative Genomics of Early-Diverging Mushroom-Forming Fungi Provides Insights into the Origins of Lignocellulose Decay Capabilities.</title>
        <authorList>
            <person name="Nagy L.G."/>
            <person name="Riley R."/>
            <person name="Tritt A."/>
            <person name="Adam C."/>
            <person name="Daum C."/>
            <person name="Floudas D."/>
            <person name="Sun H."/>
            <person name="Yadav J.S."/>
            <person name="Pangilinan J."/>
            <person name="Larsson K.H."/>
            <person name="Matsuura K."/>
            <person name="Barry K."/>
            <person name="Labutti K."/>
            <person name="Kuo R."/>
            <person name="Ohm R.A."/>
            <person name="Bhattacharya S.S."/>
            <person name="Shirouzu T."/>
            <person name="Yoshinaga Y."/>
            <person name="Martin F.M."/>
            <person name="Grigoriev I.V."/>
            <person name="Hibbett D.S."/>
        </authorList>
    </citation>
    <scope>NUCLEOTIDE SEQUENCE [LARGE SCALE GENOMIC DNA]</scope>
    <source>
        <strain evidence="1 2">HHB12733</strain>
    </source>
</reference>
<evidence type="ECO:0000313" key="1">
    <source>
        <dbReference type="EMBL" id="KZT53022.1"/>
    </source>
</evidence>
<evidence type="ECO:0000313" key="2">
    <source>
        <dbReference type="Proteomes" id="UP000076842"/>
    </source>
</evidence>
<gene>
    <name evidence="1" type="ORF">CALCODRAFT_64306</name>
</gene>
<accession>A0A165DKN1</accession>
<sequence>MPYLPYMSSIGVIPFVFFSTCHGNAAILSGTGSARTWPHTVWYVQSAHVTCRAMFIPAYDSFGWPLSIPTRPPRGKSWLHRSPLPVLPHWYGMEVVPNRTIRPRFSVLVLVLEPNWNRTGTELELTSN</sequence>
<proteinExistence type="predicted"/>
<dbReference type="Proteomes" id="UP000076842">
    <property type="component" value="Unassembled WGS sequence"/>
</dbReference>
<dbReference type="InParanoid" id="A0A165DKN1"/>
<organism evidence="1 2">
    <name type="scientific">Calocera cornea HHB12733</name>
    <dbReference type="NCBI Taxonomy" id="1353952"/>
    <lineage>
        <taxon>Eukaryota</taxon>
        <taxon>Fungi</taxon>
        <taxon>Dikarya</taxon>
        <taxon>Basidiomycota</taxon>
        <taxon>Agaricomycotina</taxon>
        <taxon>Dacrymycetes</taxon>
        <taxon>Dacrymycetales</taxon>
        <taxon>Dacrymycetaceae</taxon>
        <taxon>Calocera</taxon>
    </lineage>
</organism>
<dbReference type="EMBL" id="KV424048">
    <property type="protein sequence ID" value="KZT53022.1"/>
    <property type="molecule type" value="Genomic_DNA"/>
</dbReference>
<keyword evidence="2" id="KW-1185">Reference proteome</keyword>
<dbReference type="AlphaFoldDB" id="A0A165DKN1"/>
<name>A0A165DKN1_9BASI</name>